<keyword evidence="7" id="KW-1015">Disulfide bond</keyword>
<dbReference type="SUPFAM" id="SSF50494">
    <property type="entry name" value="Trypsin-like serine proteases"/>
    <property type="match status" value="1"/>
</dbReference>
<evidence type="ECO:0000256" key="1">
    <source>
        <dbReference type="ARBA" id="ARBA00001656"/>
    </source>
</evidence>
<reference evidence="9" key="3">
    <citation type="submission" date="2025-09" db="UniProtKB">
        <authorList>
            <consortium name="Ensembl"/>
        </authorList>
    </citation>
    <scope>IDENTIFICATION</scope>
</reference>
<dbReference type="PANTHER" id="PTHR24252">
    <property type="entry name" value="ACROSIN-RELATED"/>
    <property type="match status" value="1"/>
</dbReference>
<dbReference type="InterPro" id="IPR001254">
    <property type="entry name" value="Trypsin_dom"/>
</dbReference>
<dbReference type="PROSITE" id="PS00135">
    <property type="entry name" value="TRYPSIN_SER"/>
    <property type="match status" value="1"/>
</dbReference>
<dbReference type="Proteomes" id="UP000694553">
    <property type="component" value="Unassembled WGS sequence"/>
</dbReference>
<keyword evidence="6" id="KW-0720">Serine protease</keyword>
<evidence type="ECO:0000256" key="7">
    <source>
        <dbReference type="ARBA" id="ARBA00023157"/>
    </source>
</evidence>
<dbReference type="Ensembl" id="ENSCMUT00000027429.2">
    <property type="protein sequence ID" value="ENSCMUP00000025505.2"/>
    <property type="gene ID" value="ENSCMUG00000015560.2"/>
</dbReference>
<comment type="catalytic activity">
    <reaction evidence="1">
        <text>Preferential cleavage: Arg-|-Xaa, Lys-|-Xaa.</text>
        <dbReference type="EC" id="3.4.21.10"/>
    </reaction>
</comment>
<name>A0A8C3H3Y5_CORMO</name>
<gene>
    <name evidence="9" type="primary">LOC116438636</name>
</gene>
<evidence type="ECO:0000256" key="4">
    <source>
        <dbReference type="ARBA" id="ARBA00022670"/>
    </source>
</evidence>
<dbReference type="PROSITE" id="PS00134">
    <property type="entry name" value="TRYPSIN_HIS"/>
    <property type="match status" value="1"/>
</dbReference>
<proteinExistence type="predicted"/>
<dbReference type="GO" id="GO:0006508">
    <property type="term" value="P:proteolysis"/>
    <property type="evidence" value="ECO:0007669"/>
    <property type="project" value="UniProtKB-KW"/>
</dbReference>
<dbReference type="PRINTS" id="PR00722">
    <property type="entry name" value="CHYMOTRYPSIN"/>
</dbReference>
<protein>
    <recommendedName>
        <fullName evidence="3">Acrosin</fullName>
        <ecNumber evidence="2">3.4.21.10</ecNumber>
    </recommendedName>
</protein>
<dbReference type="SMART" id="SM00020">
    <property type="entry name" value="Tryp_SPc"/>
    <property type="match status" value="1"/>
</dbReference>
<dbReference type="PROSITE" id="PS50240">
    <property type="entry name" value="TRYPSIN_DOM"/>
    <property type="match status" value="1"/>
</dbReference>
<dbReference type="Gene3D" id="2.40.10.10">
    <property type="entry name" value="Trypsin-like serine proteases"/>
    <property type="match status" value="1"/>
</dbReference>
<evidence type="ECO:0000313" key="10">
    <source>
        <dbReference type="Proteomes" id="UP000694553"/>
    </source>
</evidence>
<evidence type="ECO:0000256" key="5">
    <source>
        <dbReference type="ARBA" id="ARBA00022801"/>
    </source>
</evidence>
<dbReference type="AlphaFoldDB" id="A0A8C3H3Y5"/>
<dbReference type="InterPro" id="IPR043504">
    <property type="entry name" value="Peptidase_S1_PA_chymotrypsin"/>
</dbReference>
<dbReference type="EC" id="3.4.21.10" evidence="2"/>
<dbReference type="GO" id="GO:0007340">
    <property type="term" value="P:acrosome reaction"/>
    <property type="evidence" value="ECO:0007669"/>
    <property type="project" value="TreeGrafter"/>
</dbReference>
<dbReference type="OMA" id="QYYYNWI"/>
<keyword evidence="5" id="KW-0378">Hydrolase</keyword>
<dbReference type="PANTHER" id="PTHR24252:SF8">
    <property type="entry name" value="ACROSIN"/>
    <property type="match status" value="1"/>
</dbReference>
<dbReference type="Pfam" id="PF00089">
    <property type="entry name" value="Trypsin"/>
    <property type="match status" value="1"/>
</dbReference>
<evidence type="ECO:0000256" key="3">
    <source>
        <dbReference type="ARBA" id="ARBA00017161"/>
    </source>
</evidence>
<dbReference type="InterPro" id="IPR033116">
    <property type="entry name" value="TRYPSIN_SER"/>
</dbReference>
<evidence type="ECO:0000256" key="6">
    <source>
        <dbReference type="ARBA" id="ARBA00022825"/>
    </source>
</evidence>
<dbReference type="GO" id="GO:0004252">
    <property type="term" value="F:serine-type endopeptidase activity"/>
    <property type="evidence" value="ECO:0007669"/>
    <property type="project" value="InterPro"/>
</dbReference>
<dbReference type="CDD" id="cd00190">
    <property type="entry name" value="Tryp_SPc"/>
    <property type="match status" value="1"/>
</dbReference>
<dbReference type="InterPro" id="IPR009003">
    <property type="entry name" value="Peptidase_S1_PA"/>
</dbReference>
<reference evidence="9" key="2">
    <citation type="submission" date="2025-08" db="UniProtKB">
        <authorList>
            <consortium name="Ensembl"/>
        </authorList>
    </citation>
    <scope>IDENTIFICATION</scope>
</reference>
<evidence type="ECO:0000313" key="9">
    <source>
        <dbReference type="Ensembl" id="ENSCMUP00000025505.2"/>
    </source>
</evidence>
<dbReference type="FunFam" id="2.40.10.10:FF:000003">
    <property type="entry name" value="Transmembrane serine protease 3"/>
    <property type="match status" value="1"/>
</dbReference>
<keyword evidence="10" id="KW-1185">Reference proteome</keyword>
<accession>A0A8C3H3Y5</accession>
<dbReference type="InterPro" id="IPR018114">
    <property type="entry name" value="TRYPSIN_HIS"/>
</dbReference>
<sequence length="397" mass="43786">MPTCHPWPYHSFQNPGWEPQFITSVWAAGTTCLWGSSRNRQTDACPRQFPGPASFATKALWEGKLADLQLAQQQAFAQDSNDFSAYRGICGLRPMHATFGSSRVVGGTDVLPGSGAWAGIASIRCFWKPPISVHVCGGTLIDAQWLLTAAHCFTNITNPISEWAVVLGATSLGQSGHEVEVRRIKRLIIHELYVPKLEYNDIALLELDRPVPCSSSIQLACLPGPTVKVSELKNCYVAGWGDRIVKSSGRDILQQAKVQVVNNKLCNSSDWLQGYIYDFHVCAGQGGVGTCQGDSGGPLVCQSKHGDFFWQIGVTSWGVGCARPKRPAVSSSTQYYYSWIQAMMRKKPAVTPVPAYTTPLQTLPPKPMQPCPFSREKLLNFFNLLKEILKFLKEKMF</sequence>
<evidence type="ECO:0000259" key="8">
    <source>
        <dbReference type="PROSITE" id="PS50240"/>
    </source>
</evidence>
<dbReference type="InterPro" id="IPR001314">
    <property type="entry name" value="Peptidase_S1A"/>
</dbReference>
<organism evidence="9 10">
    <name type="scientific">Corvus moneduloides</name>
    <name type="common">New Caledonian crow</name>
    <dbReference type="NCBI Taxonomy" id="1196302"/>
    <lineage>
        <taxon>Eukaryota</taxon>
        <taxon>Metazoa</taxon>
        <taxon>Chordata</taxon>
        <taxon>Craniata</taxon>
        <taxon>Vertebrata</taxon>
        <taxon>Euteleostomi</taxon>
        <taxon>Archelosauria</taxon>
        <taxon>Archosauria</taxon>
        <taxon>Dinosauria</taxon>
        <taxon>Saurischia</taxon>
        <taxon>Theropoda</taxon>
        <taxon>Coelurosauria</taxon>
        <taxon>Aves</taxon>
        <taxon>Neognathae</taxon>
        <taxon>Neoaves</taxon>
        <taxon>Telluraves</taxon>
        <taxon>Australaves</taxon>
        <taxon>Passeriformes</taxon>
        <taxon>Corvoidea</taxon>
        <taxon>Corvidae</taxon>
        <taxon>Corvus</taxon>
    </lineage>
</organism>
<keyword evidence="4" id="KW-0645">Protease</keyword>
<evidence type="ECO:0000256" key="2">
    <source>
        <dbReference type="ARBA" id="ARBA00012050"/>
    </source>
</evidence>
<accession>A0A8U7N8K0</accession>
<reference evidence="10" key="1">
    <citation type="submission" date="2019-10" db="EMBL/GenBank/DDBJ databases">
        <title>Corvus moneduloides (New Caledonian crow) genome, bCorMon1, primary haplotype.</title>
        <authorList>
            <person name="Rutz C."/>
            <person name="Fungtammasan C."/>
            <person name="Mountcastle J."/>
            <person name="Formenti G."/>
            <person name="Chow W."/>
            <person name="Howe K."/>
            <person name="Steele M.P."/>
            <person name="Fernandes J."/>
            <person name="Gilbert M.T.P."/>
            <person name="Fedrigo O."/>
            <person name="Jarvis E.D."/>
            <person name="Gemmell N."/>
        </authorList>
    </citation>
    <scope>NUCLEOTIDE SEQUENCE [LARGE SCALE GENOMIC DNA]</scope>
</reference>
<feature type="domain" description="Peptidase S1" evidence="8">
    <location>
        <begin position="104"/>
        <end position="345"/>
    </location>
</feature>